<feature type="transmembrane region" description="Helical" evidence="8">
    <location>
        <begin position="135"/>
        <end position="160"/>
    </location>
</feature>
<feature type="transmembrane region" description="Helical" evidence="8">
    <location>
        <begin position="166"/>
        <end position="189"/>
    </location>
</feature>
<evidence type="ECO:0000259" key="9">
    <source>
        <dbReference type="PROSITE" id="PS50850"/>
    </source>
</evidence>
<dbReference type="Proteomes" id="UP000731465">
    <property type="component" value="Unassembled WGS sequence"/>
</dbReference>
<dbReference type="EMBL" id="JAGFNY010000001">
    <property type="protein sequence ID" value="MBW7569314.1"/>
    <property type="molecule type" value="Genomic_DNA"/>
</dbReference>
<evidence type="ECO:0000313" key="10">
    <source>
        <dbReference type="EMBL" id="MBW7569314.1"/>
    </source>
</evidence>
<dbReference type="Gene3D" id="1.20.1720.10">
    <property type="entry name" value="Multidrug resistance protein D"/>
    <property type="match status" value="1"/>
</dbReference>
<organism evidence="10 11">
    <name type="scientific">Succinivibrio faecicola</name>
    <dbReference type="NCBI Taxonomy" id="2820300"/>
    <lineage>
        <taxon>Bacteria</taxon>
        <taxon>Pseudomonadati</taxon>
        <taxon>Pseudomonadota</taxon>
        <taxon>Gammaproteobacteria</taxon>
        <taxon>Aeromonadales</taxon>
        <taxon>Succinivibrionaceae</taxon>
        <taxon>Succinivibrio</taxon>
    </lineage>
</organism>
<evidence type="ECO:0000256" key="1">
    <source>
        <dbReference type="ARBA" id="ARBA00004651"/>
    </source>
</evidence>
<evidence type="ECO:0000256" key="2">
    <source>
        <dbReference type="ARBA" id="ARBA00006236"/>
    </source>
</evidence>
<feature type="transmembrane region" description="Helical" evidence="8">
    <location>
        <begin position="77"/>
        <end position="96"/>
    </location>
</feature>
<keyword evidence="6 8" id="KW-1133">Transmembrane helix</keyword>
<evidence type="ECO:0000256" key="5">
    <source>
        <dbReference type="ARBA" id="ARBA00022692"/>
    </source>
</evidence>
<dbReference type="NCBIfam" id="TIGR00710">
    <property type="entry name" value="efflux_Bcr_CflA"/>
    <property type="match status" value="1"/>
</dbReference>
<gene>
    <name evidence="10" type="ORF">J5V48_00190</name>
</gene>
<feature type="transmembrane region" description="Helical" evidence="8">
    <location>
        <begin position="44"/>
        <end position="65"/>
    </location>
</feature>
<reference evidence="10 11" key="1">
    <citation type="submission" date="2021-03" db="EMBL/GenBank/DDBJ databases">
        <title>Succinivibrio sp. nov. isolated from feces of cow.</title>
        <authorList>
            <person name="Choi J.-Y."/>
        </authorList>
    </citation>
    <scope>NUCLEOTIDE SEQUENCE [LARGE SCALE GENOMIC DNA]</scope>
    <source>
        <strain evidence="10 11">AGMB01872</strain>
    </source>
</reference>
<dbReference type="SUPFAM" id="SSF103473">
    <property type="entry name" value="MFS general substrate transporter"/>
    <property type="match status" value="1"/>
</dbReference>
<evidence type="ECO:0000256" key="7">
    <source>
        <dbReference type="ARBA" id="ARBA00023136"/>
    </source>
</evidence>
<keyword evidence="5 8" id="KW-0812">Transmembrane</keyword>
<feature type="domain" description="Major facilitator superfamily (MFS) profile" evidence="9">
    <location>
        <begin position="1"/>
        <end position="391"/>
    </location>
</feature>
<feature type="transmembrane region" description="Helical" evidence="8">
    <location>
        <begin position="283"/>
        <end position="300"/>
    </location>
</feature>
<dbReference type="Pfam" id="PF07690">
    <property type="entry name" value="MFS_1"/>
    <property type="match status" value="1"/>
</dbReference>
<keyword evidence="7 8" id="KW-0472">Membrane</keyword>
<feature type="transmembrane region" description="Helical" evidence="8">
    <location>
        <begin position="7"/>
        <end position="24"/>
    </location>
</feature>
<dbReference type="InterPro" id="IPR036259">
    <property type="entry name" value="MFS_trans_sf"/>
</dbReference>
<dbReference type="InterPro" id="IPR004812">
    <property type="entry name" value="Efflux_drug-R_Bcr/CmlA"/>
</dbReference>
<dbReference type="PROSITE" id="PS50850">
    <property type="entry name" value="MFS"/>
    <property type="match status" value="1"/>
</dbReference>
<proteinExistence type="inferred from homology"/>
<feature type="transmembrane region" description="Helical" evidence="8">
    <location>
        <begin position="210"/>
        <end position="232"/>
    </location>
</feature>
<feature type="transmembrane region" description="Helical" evidence="8">
    <location>
        <begin position="344"/>
        <end position="364"/>
    </location>
</feature>
<feature type="transmembrane region" description="Helical" evidence="8">
    <location>
        <begin position="102"/>
        <end position="123"/>
    </location>
</feature>
<evidence type="ECO:0000256" key="6">
    <source>
        <dbReference type="ARBA" id="ARBA00022989"/>
    </source>
</evidence>
<evidence type="ECO:0000256" key="8">
    <source>
        <dbReference type="RuleBase" id="RU365088"/>
    </source>
</evidence>
<dbReference type="InterPro" id="IPR020846">
    <property type="entry name" value="MFS_dom"/>
</dbReference>
<keyword evidence="4" id="KW-1003">Cell membrane</keyword>
<feature type="transmembrane region" description="Helical" evidence="8">
    <location>
        <begin position="370"/>
        <end position="389"/>
    </location>
</feature>
<comment type="similarity">
    <text evidence="2 8">Belongs to the major facilitator superfamily. Bcr/CmlA family.</text>
</comment>
<evidence type="ECO:0000256" key="3">
    <source>
        <dbReference type="ARBA" id="ARBA00022448"/>
    </source>
</evidence>
<feature type="transmembrane region" description="Helical" evidence="8">
    <location>
        <begin position="252"/>
        <end position="271"/>
    </location>
</feature>
<accession>A0ABS7DDE3</accession>
<keyword evidence="11" id="KW-1185">Reference proteome</keyword>
<dbReference type="PANTHER" id="PTHR23502">
    <property type="entry name" value="MAJOR FACILITATOR SUPERFAMILY"/>
    <property type="match status" value="1"/>
</dbReference>
<keyword evidence="3 8" id="KW-0813">Transport</keyword>
<name>A0ABS7DDE3_9GAMM</name>
<dbReference type="PANTHER" id="PTHR23502:SF132">
    <property type="entry name" value="POLYAMINE TRANSPORTER 2-RELATED"/>
    <property type="match status" value="1"/>
</dbReference>
<comment type="subcellular location">
    <subcellularLocation>
        <location evidence="8">Cell inner membrane</location>
        <topology evidence="8">Multi-pass membrane protein</topology>
    </subcellularLocation>
    <subcellularLocation>
        <location evidence="1">Cell membrane</location>
        <topology evidence="1">Multi-pass membrane protein</topology>
    </subcellularLocation>
</comment>
<dbReference type="InterPro" id="IPR011701">
    <property type="entry name" value="MFS"/>
</dbReference>
<dbReference type="RefSeq" id="WP_219935721.1">
    <property type="nucleotide sequence ID" value="NZ_JAGFNY010000001.1"/>
</dbReference>
<comment type="caution">
    <text evidence="10">The sequence shown here is derived from an EMBL/GenBank/DDBJ whole genome shotgun (WGS) entry which is preliminary data.</text>
</comment>
<evidence type="ECO:0000256" key="4">
    <source>
        <dbReference type="ARBA" id="ARBA00022475"/>
    </source>
</evidence>
<sequence>MFKEKFLYAAYVVTLGLLCAFAPMCTDLYLPSLPTIKDYFDTSASLVQLSLTASFFGLALGQFLIGPISDVYGRVKPLVVTLLFFVISSFLCSIANSAESFILFRLVQGMSAAGGIVLTRSIACDKFRGYKLTSFMSFLMAINSIAPILAPIIGSFIISFVPWQALFYVLTGWGVLLLLQTVLFVDESLDKNKRAKSIKDSIVLMKADLFNVRFMLVCIAFAMIMGGFFSYLAASPFVFQSIYGFTPFEYSLTFALVSLCVSAIAPFSGTFAKRFSNINTSRCAIILMIVSGLIAMIIAICPPQSFIPILLVFCVYCSMMGFSMSCGFSIAMEFKKGGAGAASGIFGVMYFVIGSLISPFVGIFGENSMIPLAFNLLICAILALVFLELSKRLKR</sequence>
<feature type="transmembrane region" description="Helical" evidence="8">
    <location>
        <begin position="306"/>
        <end position="332"/>
    </location>
</feature>
<evidence type="ECO:0000313" key="11">
    <source>
        <dbReference type="Proteomes" id="UP000731465"/>
    </source>
</evidence>
<dbReference type="CDD" id="cd17320">
    <property type="entry name" value="MFS_MdfA_MDR_like"/>
    <property type="match status" value="1"/>
</dbReference>
<keyword evidence="8" id="KW-0997">Cell inner membrane</keyword>
<protein>
    <recommendedName>
        <fullName evidence="8">Bcr/CflA family efflux transporter</fullName>
    </recommendedName>
</protein>